<evidence type="ECO:0000313" key="2">
    <source>
        <dbReference type="EMBL" id="OMF17238.1"/>
    </source>
</evidence>
<dbReference type="OrthoDB" id="2365850at2"/>
<protein>
    <recommendedName>
        <fullName evidence="4">Phage minor structural protein GP20</fullName>
    </recommendedName>
</protein>
<feature type="region of interest" description="Disordered" evidence="1">
    <location>
        <begin position="157"/>
        <end position="193"/>
    </location>
</feature>
<dbReference type="Pfam" id="PF06810">
    <property type="entry name" value="Phage_scaffold"/>
    <property type="match status" value="1"/>
</dbReference>
<dbReference type="RefSeq" id="WP_076330602.1">
    <property type="nucleotide sequence ID" value="NZ_MRTJ01000001.1"/>
</dbReference>
<accession>A0A1R1C5E2</accession>
<sequence>MNKEQFIALGLSEELADKAATASADELKGFVPKARFDEVNEAKKQAEGGIAERDKQIADLGKTAGLSEEFKKQIETLQGENKTAKEQYEADVKDLRLDTALKLSLSGQVHDPDIVAGLLDKTKIELNEDGSVKSGLEDQVKSLSESKAFLFVQKEDGKPAFKGAKPAEGTPPGQGEDKTPSYGKQAAQAKTVDTKLLSEARDSYFKQ</sequence>
<comment type="caution">
    <text evidence="2">The sequence shown here is derived from an EMBL/GenBank/DDBJ whole genome shotgun (WGS) entry which is preliminary data.</text>
</comment>
<organism evidence="2 3">
    <name type="scientific">Paenibacillus amylolyticus</name>
    <dbReference type="NCBI Taxonomy" id="1451"/>
    <lineage>
        <taxon>Bacteria</taxon>
        <taxon>Bacillati</taxon>
        <taxon>Bacillota</taxon>
        <taxon>Bacilli</taxon>
        <taxon>Bacillales</taxon>
        <taxon>Paenibacillaceae</taxon>
        <taxon>Paenibacillus</taxon>
    </lineage>
</organism>
<dbReference type="InterPro" id="IPR009636">
    <property type="entry name" value="SCAF"/>
</dbReference>
<evidence type="ECO:0000313" key="3">
    <source>
        <dbReference type="Proteomes" id="UP000187134"/>
    </source>
</evidence>
<evidence type="ECO:0000256" key="1">
    <source>
        <dbReference type="SAM" id="MobiDB-lite"/>
    </source>
</evidence>
<reference evidence="2 3" key="1">
    <citation type="submission" date="2016-11" db="EMBL/GenBank/DDBJ databases">
        <title>Paenibacillus species isolates.</title>
        <authorList>
            <person name="Beno S.M."/>
        </authorList>
    </citation>
    <scope>NUCLEOTIDE SEQUENCE [LARGE SCALE GENOMIC DNA]</scope>
    <source>
        <strain evidence="2 3">FSL H8-0246</strain>
    </source>
</reference>
<dbReference type="AlphaFoldDB" id="A0A1R1C5E2"/>
<dbReference type="EMBL" id="MRTJ01000001">
    <property type="protein sequence ID" value="OMF17238.1"/>
    <property type="molecule type" value="Genomic_DNA"/>
</dbReference>
<proteinExistence type="predicted"/>
<name>A0A1R1C5E2_PAEAM</name>
<gene>
    <name evidence="2" type="ORF">BK131_04540</name>
</gene>
<evidence type="ECO:0008006" key="4">
    <source>
        <dbReference type="Google" id="ProtNLM"/>
    </source>
</evidence>
<dbReference type="Proteomes" id="UP000187134">
    <property type="component" value="Unassembled WGS sequence"/>
</dbReference>